<feature type="transmembrane region" description="Helical" evidence="18">
    <location>
        <begin position="107"/>
        <end position="127"/>
    </location>
</feature>
<dbReference type="InterPro" id="IPR046791">
    <property type="entry name" value="Polycystin_dom"/>
</dbReference>
<evidence type="ECO:0000256" key="4">
    <source>
        <dbReference type="ARBA" id="ARBA00007200"/>
    </source>
</evidence>
<evidence type="ECO:0000256" key="17">
    <source>
        <dbReference type="SAM" id="MobiDB-lite"/>
    </source>
</evidence>
<evidence type="ECO:0000256" key="14">
    <source>
        <dbReference type="ARBA" id="ARBA00023180"/>
    </source>
</evidence>
<dbReference type="InterPro" id="IPR043158">
    <property type="entry name" value="Wnt_C"/>
</dbReference>
<dbReference type="InterPro" id="IPR013301">
    <property type="entry name" value="Wnt8"/>
</dbReference>
<sequence length="531" mass="61067">MEGPLLEGLYWDSWYSNSQLYNSKNSSRIYYENILLGVPRVRQLKVRNNTCKVYSSLQFLMSDCYARYTSENEDISDFGLKVHTEFAQFRIIIGDFDFAAIQQENRILGPIYFITFIFFIVFVLLSYNKVLKKLKLKKPQEDEDNKSRKNKDLAEQARRKGFDENEIQSAEQMKKWKERLEKKYYSTEIQDDYQPVTQQEFRESVNNFLITGPKAYLTYTTSAALGAQSGIEECKFQFAWERWNCPENALQLSTHNRLRGATRETSFIHAISSAGVMHTITKNCSMGDFESCGCDESKNGKTGGHGWIWGGCSDNVEFGERISKLFVDSLEKGKDARALMNLHNNRAGRLAVRATMKRTCKCHGISGSCSIQTCWMQLADFREIGDFLKVKYDQALKIEMDKRQLRAGNSAEGHWTPREAFLPSAESELIFLEESPNYCIRNSSLGILGTEGRECLQNSHNTSRWDRHSCRRLCTECGLQVEGRRTEAISSCNCKFQWCCIVKCDQCKHVVNKYYCTRSLGSAWSRGKDST</sequence>
<evidence type="ECO:0000256" key="1">
    <source>
        <dbReference type="ARBA" id="ARBA00004141"/>
    </source>
</evidence>
<dbReference type="GO" id="GO:0016020">
    <property type="term" value="C:membrane"/>
    <property type="evidence" value="ECO:0007669"/>
    <property type="project" value="UniProtKB-SubCell"/>
</dbReference>
<keyword evidence="10" id="KW-0732">Signal</keyword>
<evidence type="ECO:0000256" key="10">
    <source>
        <dbReference type="ARBA" id="ARBA00022729"/>
    </source>
</evidence>
<comment type="function">
    <text evidence="16">Ligand for members of the frizzled family of seven transmembrane receptors.</text>
</comment>
<evidence type="ECO:0000256" key="7">
    <source>
        <dbReference type="ARBA" id="ARBA00022530"/>
    </source>
</evidence>
<evidence type="ECO:0000256" key="16">
    <source>
        <dbReference type="RuleBase" id="RU003500"/>
    </source>
</evidence>
<dbReference type="Proteomes" id="UP000010556">
    <property type="component" value="Unassembled WGS sequence"/>
</dbReference>
<dbReference type="Pfam" id="PF00110">
    <property type="entry name" value="wnt"/>
    <property type="match status" value="1"/>
</dbReference>
<keyword evidence="14" id="KW-0325">Glycoprotein</keyword>
<evidence type="ECO:0000313" key="21">
    <source>
        <dbReference type="Proteomes" id="UP000010556"/>
    </source>
</evidence>
<dbReference type="GO" id="GO:0045165">
    <property type="term" value="P:cell fate commitment"/>
    <property type="evidence" value="ECO:0007669"/>
    <property type="project" value="TreeGrafter"/>
</dbReference>
<keyword evidence="12 18" id="KW-0472">Membrane</keyword>
<evidence type="ECO:0000256" key="3">
    <source>
        <dbReference type="ARBA" id="ARBA00005683"/>
    </source>
</evidence>
<comment type="similarity">
    <text evidence="3 16">Belongs to the Wnt family.</text>
</comment>
<name>L5LBK9_MYODS</name>
<dbReference type="InterPro" id="IPR018161">
    <property type="entry name" value="Wnt_CS"/>
</dbReference>
<dbReference type="InterPro" id="IPR005817">
    <property type="entry name" value="Wnt"/>
</dbReference>
<evidence type="ECO:0000256" key="15">
    <source>
        <dbReference type="ARBA" id="ARBA00023288"/>
    </source>
</evidence>
<evidence type="ECO:0000256" key="18">
    <source>
        <dbReference type="SAM" id="Phobius"/>
    </source>
</evidence>
<evidence type="ECO:0000256" key="9">
    <source>
        <dbReference type="ARBA" id="ARBA00022692"/>
    </source>
</evidence>
<dbReference type="Gene3D" id="3.30.2460.20">
    <property type="match status" value="1"/>
</dbReference>
<evidence type="ECO:0000256" key="2">
    <source>
        <dbReference type="ARBA" id="ARBA00004498"/>
    </source>
</evidence>
<dbReference type="GO" id="GO:0030182">
    <property type="term" value="P:neuron differentiation"/>
    <property type="evidence" value="ECO:0007669"/>
    <property type="project" value="TreeGrafter"/>
</dbReference>
<dbReference type="PRINTS" id="PR01892">
    <property type="entry name" value="WNT8PROTEIN"/>
</dbReference>
<evidence type="ECO:0000256" key="8">
    <source>
        <dbReference type="ARBA" id="ARBA00022687"/>
    </source>
</evidence>
<evidence type="ECO:0000256" key="13">
    <source>
        <dbReference type="ARBA" id="ARBA00023157"/>
    </source>
</evidence>
<dbReference type="GO" id="GO:0060070">
    <property type="term" value="P:canonical Wnt signaling pathway"/>
    <property type="evidence" value="ECO:0007669"/>
    <property type="project" value="TreeGrafter"/>
</dbReference>
<dbReference type="Pfam" id="PF20519">
    <property type="entry name" value="Polycystin_dom"/>
    <property type="match status" value="1"/>
</dbReference>
<dbReference type="GO" id="GO:0005125">
    <property type="term" value="F:cytokine activity"/>
    <property type="evidence" value="ECO:0007669"/>
    <property type="project" value="TreeGrafter"/>
</dbReference>
<keyword evidence="11 18" id="KW-1133">Transmembrane helix</keyword>
<keyword evidence="8 16" id="KW-0879">Wnt signaling pathway</keyword>
<gene>
    <name evidence="20" type="ORF">MDA_GLEAN10012483</name>
</gene>
<proteinExistence type="inferred from homology"/>
<comment type="similarity">
    <text evidence="4">Belongs to the polycystin family.</text>
</comment>
<comment type="subcellular location">
    <subcellularLocation>
        <location evidence="1">Membrane</location>
        <topology evidence="1">Multi-pass membrane protein</topology>
    </subcellularLocation>
    <subcellularLocation>
        <location evidence="2 16">Secreted</location>
        <location evidence="2 16">Extracellular space</location>
        <location evidence="2 16">Extracellular matrix</location>
    </subcellularLocation>
</comment>
<evidence type="ECO:0000256" key="12">
    <source>
        <dbReference type="ARBA" id="ARBA00023136"/>
    </source>
</evidence>
<evidence type="ECO:0000259" key="19">
    <source>
        <dbReference type="Pfam" id="PF20519"/>
    </source>
</evidence>
<feature type="region of interest" description="Disordered" evidence="17">
    <location>
        <begin position="141"/>
        <end position="166"/>
    </location>
</feature>
<evidence type="ECO:0000256" key="11">
    <source>
        <dbReference type="ARBA" id="ARBA00022989"/>
    </source>
</evidence>
<dbReference type="PRINTS" id="PR01349">
    <property type="entry name" value="WNTPROTEIN"/>
</dbReference>
<protein>
    <recommendedName>
        <fullName evidence="16">Protein Wnt</fullName>
    </recommendedName>
</protein>
<dbReference type="PANTHER" id="PTHR12027:SF92">
    <property type="entry name" value="PROTEIN WNT-8A"/>
    <property type="match status" value="1"/>
</dbReference>
<evidence type="ECO:0000256" key="5">
    <source>
        <dbReference type="ARBA" id="ARBA00022473"/>
    </source>
</evidence>
<evidence type="ECO:0000256" key="6">
    <source>
        <dbReference type="ARBA" id="ARBA00022525"/>
    </source>
</evidence>
<dbReference type="CDD" id="cd19351">
    <property type="entry name" value="Wnt_Wnt8a"/>
    <property type="match status" value="1"/>
</dbReference>
<keyword evidence="7" id="KW-0272">Extracellular matrix</keyword>
<accession>L5LBK9</accession>
<keyword evidence="13" id="KW-1015">Disulfide bond</keyword>
<evidence type="ECO:0000313" key="20">
    <source>
        <dbReference type="EMBL" id="ELK23734.1"/>
    </source>
</evidence>
<dbReference type="AlphaFoldDB" id="L5LBK9"/>
<dbReference type="GO" id="GO:0005109">
    <property type="term" value="F:frizzled binding"/>
    <property type="evidence" value="ECO:0007669"/>
    <property type="project" value="TreeGrafter"/>
</dbReference>
<keyword evidence="6" id="KW-0964">Secreted</keyword>
<keyword evidence="15" id="KW-0449">Lipoprotein</keyword>
<dbReference type="eggNOG" id="KOG3913">
    <property type="taxonomic scope" value="Eukaryota"/>
</dbReference>
<dbReference type="PROSITE" id="PS00246">
    <property type="entry name" value="WNT1"/>
    <property type="match status" value="1"/>
</dbReference>
<keyword evidence="5 16" id="KW-0217">Developmental protein</keyword>
<organism evidence="20 21">
    <name type="scientific">Myotis davidii</name>
    <name type="common">David's myotis</name>
    <dbReference type="NCBI Taxonomy" id="225400"/>
    <lineage>
        <taxon>Eukaryota</taxon>
        <taxon>Metazoa</taxon>
        <taxon>Chordata</taxon>
        <taxon>Craniata</taxon>
        <taxon>Vertebrata</taxon>
        <taxon>Euteleostomi</taxon>
        <taxon>Mammalia</taxon>
        <taxon>Eutheria</taxon>
        <taxon>Laurasiatheria</taxon>
        <taxon>Chiroptera</taxon>
        <taxon>Yangochiroptera</taxon>
        <taxon>Vespertilionidae</taxon>
        <taxon>Myotis</taxon>
    </lineage>
</organism>
<feature type="compositionally biased region" description="Basic and acidic residues" evidence="17">
    <location>
        <begin position="145"/>
        <end position="163"/>
    </location>
</feature>
<dbReference type="InterPro" id="IPR034312">
    <property type="entry name" value="Protein_Wnt-8A/8C"/>
</dbReference>
<dbReference type="SMART" id="SM00097">
    <property type="entry name" value="WNT1"/>
    <property type="match status" value="1"/>
</dbReference>
<dbReference type="EMBL" id="KB113185">
    <property type="protein sequence ID" value="ELK23734.1"/>
    <property type="molecule type" value="Genomic_DNA"/>
</dbReference>
<keyword evidence="21" id="KW-1185">Reference proteome</keyword>
<dbReference type="FunFam" id="3.30.2460.20:FF:000003">
    <property type="entry name" value="Protein Wnt"/>
    <property type="match status" value="1"/>
</dbReference>
<feature type="domain" description="Polycystin" evidence="19">
    <location>
        <begin position="2"/>
        <end position="79"/>
    </location>
</feature>
<dbReference type="PANTHER" id="PTHR12027">
    <property type="entry name" value="WNT RELATED"/>
    <property type="match status" value="1"/>
</dbReference>
<dbReference type="GO" id="GO:0005615">
    <property type="term" value="C:extracellular space"/>
    <property type="evidence" value="ECO:0007669"/>
    <property type="project" value="TreeGrafter"/>
</dbReference>
<keyword evidence="9 18" id="KW-0812">Transmembrane</keyword>
<reference evidence="21" key="1">
    <citation type="journal article" date="2013" name="Science">
        <title>Comparative analysis of bat genomes provides insight into the evolution of flight and immunity.</title>
        <authorList>
            <person name="Zhang G."/>
            <person name="Cowled C."/>
            <person name="Shi Z."/>
            <person name="Huang Z."/>
            <person name="Bishop-Lilly K.A."/>
            <person name="Fang X."/>
            <person name="Wynne J.W."/>
            <person name="Xiong Z."/>
            <person name="Baker M.L."/>
            <person name="Zhao W."/>
            <person name="Tachedjian M."/>
            <person name="Zhu Y."/>
            <person name="Zhou P."/>
            <person name="Jiang X."/>
            <person name="Ng J."/>
            <person name="Yang L."/>
            <person name="Wu L."/>
            <person name="Xiao J."/>
            <person name="Feng Y."/>
            <person name="Chen Y."/>
            <person name="Sun X."/>
            <person name="Zhang Y."/>
            <person name="Marsh G.A."/>
            <person name="Crameri G."/>
            <person name="Broder C.C."/>
            <person name="Frey K.G."/>
            <person name="Wang L.F."/>
            <person name="Wang J."/>
        </authorList>
    </citation>
    <scope>NUCLEOTIDE SEQUENCE [LARGE SCALE GENOMIC DNA]</scope>
</reference>